<accession>A0ABP1D245</accession>
<keyword evidence="2" id="KW-0677">Repeat</keyword>
<dbReference type="PANTHER" id="PTHR46093">
    <property type="entry name" value="ACYL-COA-BINDING DOMAIN-CONTAINING PROTEIN 5"/>
    <property type="match status" value="1"/>
</dbReference>
<keyword evidence="4" id="KW-1185">Reference proteome</keyword>
<dbReference type="EMBL" id="OZ037945">
    <property type="protein sequence ID" value="CAL1701224.1"/>
    <property type="molecule type" value="Genomic_DNA"/>
</dbReference>
<reference evidence="4" key="1">
    <citation type="submission" date="2024-04" db="EMBL/GenBank/DDBJ databases">
        <authorList>
            <person name="Shaw F."/>
            <person name="Minotto A."/>
        </authorList>
    </citation>
    <scope>NUCLEOTIDE SEQUENCE [LARGE SCALE GENOMIC DNA]</scope>
</reference>
<dbReference type="InterPro" id="IPR015915">
    <property type="entry name" value="Kelch-typ_b-propeller"/>
</dbReference>
<sequence length="702" mass="79539">MPPSAFRPMKPGWTAVADALAEAQRNEPLNPVEHTPHSQIDPGDNAFLYQFVPVQVAAKQFAQRGLLETAVTKYKEAIPILVGNGFEVPLPTVSGGGLYSEKYVEMPLFKRTALMQACNDIGQFFMKTGDDEEALRWFLEVSIIYKNAHLHDKNEVLFDWFDINIPLDLVYLERIKALVFASNVFLKLGNTSMGAHRRAECTKIVFGSPPGFNIKCLEGMDWKNCLERLPTLRHPDPKLSLNLNIQCKELQAMGSWLKIQIPSDKNIQRRSDFASFVWNGRYYVAGGEKSMGGPFFRDIRYIVLSDLEAGWHFHLPSYPIRKSMGGRMSNWSICVDDNKAYIFNGSPVVDYFDLVAEQWSSIKTKFPASLNGPHGPWPVEDLQDYSMVAYDGKLYVFGGTYERCEVGQNTLLELDLKTHGWRRLSGYPGPKLTAEYTCPGPRRYASMWVDKRVSGGEKIYLLYGDADRVSAKQGGQVYGASGCYAYDDLWSWDIRKEVWRRERIDGNPPCPRSEMGCTFNEKLGMTILFGGYSPTLETYLPEQKKCHSFTYFGDTFLYIPPSSSPSPSSERPKFKQVITRGFPTYRAGAHLFTDPATGKVYLFGGYTNSQLIPEPRDDAMRSYADLWQLRLDVPGGHFEDANLEEDARTARVGPWQRCFNCGNAGPWKKCGGSCKGRAFFCDSQCLKDGWKEHRSMHNCRKK</sequence>
<dbReference type="Proteomes" id="UP001497453">
    <property type="component" value="Chromosome 2"/>
</dbReference>
<keyword evidence="1" id="KW-0880">Kelch repeat</keyword>
<dbReference type="InterPro" id="IPR011043">
    <property type="entry name" value="Gal_Oxase/kelch_b-propeller"/>
</dbReference>
<name>A0ABP1D245_9APHY</name>
<evidence type="ECO:0008006" key="5">
    <source>
        <dbReference type="Google" id="ProtNLM"/>
    </source>
</evidence>
<protein>
    <recommendedName>
        <fullName evidence="5">MYND-type domain-containing protein</fullName>
    </recommendedName>
</protein>
<organism evidence="3 4">
    <name type="scientific">Somion occarium</name>
    <dbReference type="NCBI Taxonomy" id="3059160"/>
    <lineage>
        <taxon>Eukaryota</taxon>
        <taxon>Fungi</taxon>
        <taxon>Dikarya</taxon>
        <taxon>Basidiomycota</taxon>
        <taxon>Agaricomycotina</taxon>
        <taxon>Agaricomycetes</taxon>
        <taxon>Polyporales</taxon>
        <taxon>Cerrenaceae</taxon>
        <taxon>Somion</taxon>
    </lineage>
</organism>
<dbReference type="Gene3D" id="2.120.10.80">
    <property type="entry name" value="Kelch-type beta propeller"/>
    <property type="match status" value="2"/>
</dbReference>
<evidence type="ECO:0000313" key="3">
    <source>
        <dbReference type="EMBL" id="CAL1701224.1"/>
    </source>
</evidence>
<evidence type="ECO:0000256" key="2">
    <source>
        <dbReference type="ARBA" id="ARBA00022737"/>
    </source>
</evidence>
<dbReference type="Pfam" id="PF24681">
    <property type="entry name" value="Kelch_KLHDC2_KLHL20_DRC7"/>
    <property type="match status" value="1"/>
</dbReference>
<dbReference type="PANTHER" id="PTHR46093:SF18">
    <property type="entry name" value="FIBRONECTIN TYPE-III DOMAIN-CONTAINING PROTEIN"/>
    <property type="match status" value="1"/>
</dbReference>
<evidence type="ECO:0000313" key="4">
    <source>
        <dbReference type="Proteomes" id="UP001497453"/>
    </source>
</evidence>
<gene>
    <name evidence="3" type="ORF">GFSPODELE1_LOCUS3488</name>
</gene>
<proteinExistence type="predicted"/>
<dbReference type="SUPFAM" id="SSF50965">
    <property type="entry name" value="Galactose oxidase, central domain"/>
    <property type="match status" value="1"/>
</dbReference>
<evidence type="ECO:0000256" key="1">
    <source>
        <dbReference type="ARBA" id="ARBA00022441"/>
    </source>
</evidence>